<feature type="region of interest" description="Disordered" evidence="1">
    <location>
        <begin position="1"/>
        <end position="20"/>
    </location>
</feature>
<evidence type="ECO:0000313" key="2">
    <source>
        <dbReference type="EMBL" id="KAF5902546.1"/>
    </source>
</evidence>
<protein>
    <submittedName>
        <fullName evidence="2">Uncharacterized protein</fullName>
    </submittedName>
</protein>
<organism evidence="2 3">
    <name type="scientific">Clarias magur</name>
    <name type="common">Asian catfish</name>
    <name type="synonym">Macropteronotus magur</name>
    <dbReference type="NCBI Taxonomy" id="1594786"/>
    <lineage>
        <taxon>Eukaryota</taxon>
        <taxon>Metazoa</taxon>
        <taxon>Chordata</taxon>
        <taxon>Craniata</taxon>
        <taxon>Vertebrata</taxon>
        <taxon>Euteleostomi</taxon>
        <taxon>Actinopterygii</taxon>
        <taxon>Neopterygii</taxon>
        <taxon>Teleostei</taxon>
        <taxon>Ostariophysi</taxon>
        <taxon>Siluriformes</taxon>
        <taxon>Clariidae</taxon>
        <taxon>Clarias</taxon>
    </lineage>
</organism>
<evidence type="ECO:0000313" key="3">
    <source>
        <dbReference type="Proteomes" id="UP000727407"/>
    </source>
</evidence>
<dbReference type="Proteomes" id="UP000727407">
    <property type="component" value="Unassembled WGS sequence"/>
</dbReference>
<dbReference type="EMBL" id="QNUK01000088">
    <property type="protein sequence ID" value="KAF5902546.1"/>
    <property type="molecule type" value="Genomic_DNA"/>
</dbReference>
<evidence type="ECO:0000256" key="1">
    <source>
        <dbReference type="SAM" id="MobiDB-lite"/>
    </source>
</evidence>
<name>A0A8J4TQP9_CLAMG</name>
<feature type="region of interest" description="Disordered" evidence="1">
    <location>
        <begin position="29"/>
        <end position="50"/>
    </location>
</feature>
<comment type="caution">
    <text evidence="2">The sequence shown here is derived from an EMBL/GenBank/DDBJ whole genome shotgun (WGS) entry which is preliminary data.</text>
</comment>
<accession>A0A8J4TQP9</accession>
<reference evidence="2" key="1">
    <citation type="submission" date="2020-07" db="EMBL/GenBank/DDBJ databases">
        <title>Clarias magur genome sequencing, assembly and annotation.</title>
        <authorList>
            <person name="Kushwaha B."/>
            <person name="Kumar R."/>
            <person name="Das P."/>
            <person name="Joshi C.G."/>
            <person name="Kumar D."/>
            <person name="Nagpure N.S."/>
            <person name="Pandey M."/>
            <person name="Agarwal S."/>
            <person name="Srivastava S."/>
            <person name="Singh M."/>
            <person name="Sahoo L."/>
            <person name="Jayasankar P."/>
            <person name="Meher P.K."/>
            <person name="Koringa P.G."/>
            <person name="Iquebal M.A."/>
            <person name="Das S.P."/>
            <person name="Bit A."/>
            <person name="Patnaik S."/>
            <person name="Patel N."/>
            <person name="Shah T.M."/>
            <person name="Hinsu A."/>
            <person name="Jena J.K."/>
        </authorList>
    </citation>
    <scope>NUCLEOTIDE SEQUENCE</scope>
    <source>
        <strain evidence="2">CIFAMagur01</strain>
        <tissue evidence="2">Testis</tissue>
    </source>
</reference>
<keyword evidence="3" id="KW-1185">Reference proteome</keyword>
<sequence>MIFPGATRHDVMGSNSEVNPEVENGLMMGLKESTTGPGITHTVEEHSSLP</sequence>
<dbReference type="AlphaFoldDB" id="A0A8J4TQP9"/>
<gene>
    <name evidence="2" type="ORF">DAT39_007745</name>
</gene>
<proteinExistence type="predicted"/>